<dbReference type="KEGG" id="aamy:GFC30_1451"/>
<name>A0A160F166_9BACL</name>
<proteinExistence type="predicted"/>
<keyword evidence="1" id="KW-0378">Hydrolase</keyword>
<accession>A0A160F166</accession>
<keyword evidence="1" id="KW-0255">Endonuclease</keyword>
<sequence length="37" mass="4415">MSLPRFSNVSYEQYVALRQSSDERLEYIDGTVYMDNH</sequence>
<organism evidence="1 2">
    <name type="scientific">Anoxybacteroides amylolyticum</name>
    <dbReference type="NCBI Taxonomy" id="294699"/>
    <lineage>
        <taxon>Bacteria</taxon>
        <taxon>Bacillati</taxon>
        <taxon>Bacillota</taxon>
        <taxon>Bacilli</taxon>
        <taxon>Bacillales</taxon>
        <taxon>Anoxybacillaceae</taxon>
        <taxon>Anoxybacteroides</taxon>
    </lineage>
</organism>
<evidence type="ECO:0000313" key="2">
    <source>
        <dbReference type="Proteomes" id="UP000076865"/>
    </source>
</evidence>
<dbReference type="Proteomes" id="UP000076865">
    <property type="component" value="Chromosome"/>
</dbReference>
<dbReference type="PATRIC" id="fig|294699.3.peg.1472"/>
<evidence type="ECO:0000313" key="1">
    <source>
        <dbReference type="EMBL" id="ANB59857.1"/>
    </source>
</evidence>
<dbReference type="EMBL" id="CP015438">
    <property type="protein sequence ID" value="ANB59857.1"/>
    <property type="molecule type" value="Genomic_DNA"/>
</dbReference>
<keyword evidence="2" id="KW-1185">Reference proteome</keyword>
<protein>
    <submittedName>
        <fullName evidence="1">Endonuclease, Uma2 family domain protein</fullName>
    </submittedName>
</protein>
<reference evidence="1 2" key="1">
    <citation type="journal article" date="2006" name="Syst. Appl. Microbiol.">
        <title>Anoxybacillus amylolyticus sp. nov., a thermophilic amylase producing bacterium isolated from Mount Rittmann (Antarctica).</title>
        <authorList>
            <person name="Poli A."/>
            <person name="Esposito E."/>
            <person name="Lama L."/>
            <person name="Orlando P."/>
            <person name="Nicolaus G."/>
            <person name="de Appolonia F."/>
            <person name="Gambacorta A."/>
            <person name="Nicolaus B."/>
        </authorList>
    </citation>
    <scope>NUCLEOTIDE SEQUENCE [LARGE SCALE GENOMIC DNA]</scope>
    <source>
        <strain evidence="1 2">DSM 15939</strain>
    </source>
</reference>
<gene>
    <name evidence="1" type="ORF">GFC30_1451</name>
</gene>
<dbReference type="AlphaFoldDB" id="A0A160F166"/>
<keyword evidence="1" id="KW-0540">Nuclease</keyword>
<dbReference type="GO" id="GO:0004519">
    <property type="term" value="F:endonuclease activity"/>
    <property type="evidence" value="ECO:0007669"/>
    <property type="project" value="UniProtKB-KW"/>
</dbReference>